<dbReference type="KEGG" id="ttu:TERTU_4268"/>
<dbReference type="HOGENOM" id="CLU_108970_0_0_6"/>
<dbReference type="OrthoDB" id="9779889at2"/>
<keyword evidence="2" id="KW-0472">Membrane</keyword>
<dbReference type="CDD" id="cd06257">
    <property type="entry name" value="DnaJ"/>
    <property type="match status" value="1"/>
</dbReference>
<keyword evidence="2" id="KW-0812">Transmembrane</keyword>
<evidence type="ECO:0000256" key="2">
    <source>
        <dbReference type="SAM" id="Phobius"/>
    </source>
</evidence>
<gene>
    <name evidence="4" type="ordered locus">TERTU_4268</name>
</gene>
<dbReference type="SUPFAM" id="SSF46565">
    <property type="entry name" value="Chaperone J-domain"/>
    <property type="match status" value="1"/>
</dbReference>
<dbReference type="AlphaFoldDB" id="C5BI91"/>
<dbReference type="Proteomes" id="UP000009080">
    <property type="component" value="Chromosome"/>
</dbReference>
<dbReference type="InterPro" id="IPR001623">
    <property type="entry name" value="DnaJ_domain"/>
</dbReference>
<dbReference type="Gene3D" id="1.10.287.110">
    <property type="entry name" value="DnaJ domain"/>
    <property type="match status" value="1"/>
</dbReference>
<evidence type="ECO:0000256" key="1">
    <source>
        <dbReference type="ARBA" id="ARBA00023186"/>
    </source>
</evidence>
<dbReference type="SMART" id="SM00271">
    <property type="entry name" value="DnaJ"/>
    <property type="match status" value="1"/>
</dbReference>
<evidence type="ECO:0000313" key="5">
    <source>
        <dbReference type="Proteomes" id="UP000009080"/>
    </source>
</evidence>
<reference evidence="4 5" key="1">
    <citation type="journal article" date="2009" name="PLoS ONE">
        <title>The complete genome of Teredinibacter turnerae T7901: an intracellular endosymbiont of marine wood-boring bivalves (shipworms).</title>
        <authorList>
            <person name="Yang J.C."/>
            <person name="Madupu R."/>
            <person name="Durkin A.S."/>
            <person name="Ekborg N.A."/>
            <person name="Pedamallu C.S."/>
            <person name="Hostetler J.B."/>
            <person name="Radune D."/>
            <person name="Toms B.S."/>
            <person name="Henrissat B."/>
            <person name="Coutinho P.M."/>
            <person name="Schwarz S."/>
            <person name="Field L."/>
            <person name="Trindade-Silva A.E."/>
            <person name="Soares C.A.G."/>
            <person name="Elshahawi S."/>
            <person name="Hanora A."/>
            <person name="Schmidt E.W."/>
            <person name="Haygood M.G."/>
            <person name="Posfai J."/>
            <person name="Benner J."/>
            <person name="Madinger C."/>
            <person name="Nove J."/>
            <person name="Anton B."/>
            <person name="Chaudhary K."/>
            <person name="Foster J."/>
            <person name="Holman A."/>
            <person name="Kumar S."/>
            <person name="Lessard P.A."/>
            <person name="Luyten Y.A."/>
            <person name="Slatko B."/>
            <person name="Wood N."/>
            <person name="Wu B."/>
            <person name="Teplitski M."/>
            <person name="Mougous J.D."/>
            <person name="Ward N."/>
            <person name="Eisen J.A."/>
            <person name="Badger J.H."/>
            <person name="Distel D.L."/>
        </authorList>
    </citation>
    <scope>NUCLEOTIDE SEQUENCE [LARGE SCALE GENOMIC DNA]</scope>
    <source>
        <strain evidence="5">ATCC 39867 / T7901</strain>
    </source>
</reference>
<dbReference type="STRING" id="377629.TERTU_4268"/>
<name>C5BI91_TERTT</name>
<feature type="domain" description="J" evidence="3">
    <location>
        <begin position="127"/>
        <end position="182"/>
    </location>
</feature>
<evidence type="ECO:0000259" key="3">
    <source>
        <dbReference type="PROSITE" id="PS50076"/>
    </source>
</evidence>
<accession>C5BI91</accession>
<dbReference type="InterPro" id="IPR036869">
    <property type="entry name" value="J_dom_sf"/>
</dbReference>
<dbReference type="eggNOG" id="COG2214">
    <property type="taxonomic scope" value="Bacteria"/>
</dbReference>
<dbReference type="EMBL" id="CP001614">
    <property type="protein sequence ID" value="ACR12078.1"/>
    <property type="molecule type" value="Genomic_DNA"/>
</dbReference>
<feature type="transmembrane region" description="Helical" evidence="2">
    <location>
        <begin position="12"/>
        <end position="31"/>
    </location>
</feature>
<organism evidence="4 5">
    <name type="scientific">Teredinibacter turnerae (strain ATCC 39867 / T7901)</name>
    <dbReference type="NCBI Taxonomy" id="377629"/>
    <lineage>
        <taxon>Bacteria</taxon>
        <taxon>Pseudomonadati</taxon>
        <taxon>Pseudomonadota</taxon>
        <taxon>Gammaproteobacteria</taxon>
        <taxon>Cellvibrionales</taxon>
        <taxon>Cellvibrionaceae</taxon>
        <taxon>Teredinibacter</taxon>
    </lineage>
</organism>
<protein>
    <submittedName>
        <fullName evidence="4">DnaJ domain protein</fullName>
    </submittedName>
</protein>
<keyword evidence="1" id="KW-0143">Chaperone</keyword>
<dbReference type="RefSeq" id="WP_015818190.1">
    <property type="nucleotide sequence ID" value="NC_012997.1"/>
</dbReference>
<keyword evidence="2" id="KW-1133">Transmembrane helix</keyword>
<proteinExistence type="predicted"/>
<dbReference type="PROSITE" id="PS50076">
    <property type="entry name" value="DNAJ_2"/>
    <property type="match status" value="1"/>
</dbReference>
<sequence length="182" mass="20723">MTNASASWDDMLWVIWNGTLGILDTVAIGLIEGSGASRLAWLDEPYDMVGPFSLHELERCGQIDFAACTVMSREFWQRNQQQLRRDGLRARAAAQARMQAEFERLFEQRQFHHQQTRRDTRAQPESHYRRLLALPESGSLTTHIIKGAYRKLAQKAHPDQGGDQETFIALTEARDLLLASIA</sequence>
<evidence type="ECO:0000313" key="4">
    <source>
        <dbReference type="EMBL" id="ACR12078.1"/>
    </source>
</evidence>
<keyword evidence="5" id="KW-1185">Reference proteome</keyword>